<organism evidence="4 5">
    <name type="scientific">Funneliformis geosporum</name>
    <dbReference type="NCBI Taxonomy" id="1117311"/>
    <lineage>
        <taxon>Eukaryota</taxon>
        <taxon>Fungi</taxon>
        <taxon>Fungi incertae sedis</taxon>
        <taxon>Mucoromycota</taxon>
        <taxon>Glomeromycotina</taxon>
        <taxon>Glomeromycetes</taxon>
        <taxon>Glomerales</taxon>
        <taxon>Glomeraceae</taxon>
        <taxon>Funneliformis</taxon>
    </lineage>
</organism>
<keyword evidence="1" id="KW-0479">Metal-binding</keyword>
<dbReference type="InterPro" id="IPR013083">
    <property type="entry name" value="Znf_RING/FYVE/PHD"/>
</dbReference>
<keyword evidence="5" id="KW-1185">Reference proteome</keyword>
<evidence type="ECO:0000256" key="1">
    <source>
        <dbReference type="PROSITE-ProRule" id="PRU00175"/>
    </source>
</evidence>
<feature type="compositionally biased region" description="Polar residues" evidence="2">
    <location>
        <begin position="104"/>
        <end position="113"/>
    </location>
</feature>
<dbReference type="SUPFAM" id="SSF57850">
    <property type="entry name" value="RING/U-box"/>
    <property type="match status" value="1"/>
</dbReference>
<feature type="region of interest" description="Disordered" evidence="2">
    <location>
        <begin position="94"/>
        <end position="144"/>
    </location>
</feature>
<dbReference type="Gene3D" id="3.30.40.10">
    <property type="entry name" value="Zinc/RING finger domain, C3HC4 (zinc finger)"/>
    <property type="match status" value="1"/>
</dbReference>
<dbReference type="Pfam" id="PF13923">
    <property type="entry name" value="zf-C3HC4_2"/>
    <property type="match status" value="1"/>
</dbReference>
<name>A0A9W4SVW2_9GLOM</name>
<accession>A0A9W4SVW2</accession>
<dbReference type="EMBL" id="CAMKVN010002837">
    <property type="protein sequence ID" value="CAI2182788.1"/>
    <property type="molecule type" value="Genomic_DNA"/>
</dbReference>
<protein>
    <submittedName>
        <fullName evidence="4">15392_t:CDS:1</fullName>
    </submittedName>
</protein>
<reference evidence="4" key="1">
    <citation type="submission" date="2022-08" db="EMBL/GenBank/DDBJ databases">
        <authorList>
            <person name="Kallberg Y."/>
            <person name="Tangrot J."/>
            <person name="Rosling A."/>
        </authorList>
    </citation>
    <scope>NUCLEOTIDE SEQUENCE</scope>
    <source>
        <strain evidence="4">Wild A</strain>
    </source>
</reference>
<dbReference type="InterPro" id="IPR001841">
    <property type="entry name" value="Znf_RING"/>
</dbReference>
<sequence>MLPIKAFTVLSCGHVFHRECIEKIFLLTQQNNCPIDNCTTIVNPVVTERRFSMSSQSSTSSIVKRMNNQLQMDSPVIQEEERLTRVQGMEVDEEVNEEELEIQPDNQNSTPSSSKKRTNEGEDDEPQAPASRSSIEKLPKKKAKKLIRREDSPILKKLIKELSAPIPQQISSDSTISLQTFPDMDIDSVNFRELNDRIIEAEDDNKKTILELLCHVSS</sequence>
<evidence type="ECO:0000259" key="3">
    <source>
        <dbReference type="PROSITE" id="PS50089"/>
    </source>
</evidence>
<dbReference type="Proteomes" id="UP001153678">
    <property type="component" value="Unassembled WGS sequence"/>
</dbReference>
<comment type="caution">
    <text evidence="4">The sequence shown here is derived from an EMBL/GenBank/DDBJ whole genome shotgun (WGS) entry which is preliminary data.</text>
</comment>
<gene>
    <name evidence="4" type="ORF">FWILDA_LOCUS10752</name>
</gene>
<keyword evidence="1" id="KW-0862">Zinc</keyword>
<dbReference type="PROSITE" id="PS50089">
    <property type="entry name" value="ZF_RING_2"/>
    <property type="match status" value="1"/>
</dbReference>
<evidence type="ECO:0000256" key="2">
    <source>
        <dbReference type="SAM" id="MobiDB-lite"/>
    </source>
</evidence>
<evidence type="ECO:0000313" key="5">
    <source>
        <dbReference type="Proteomes" id="UP001153678"/>
    </source>
</evidence>
<dbReference type="GO" id="GO:0008270">
    <property type="term" value="F:zinc ion binding"/>
    <property type="evidence" value="ECO:0007669"/>
    <property type="project" value="UniProtKB-KW"/>
</dbReference>
<evidence type="ECO:0000313" key="4">
    <source>
        <dbReference type="EMBL" id="CAI2182788.1"/>
    </source>
</evidence>
<dbReference type="AlphaFoldDB" id="A0A9W4SVW2"/>
<dbReference type="OrthoDB" id="2388273at2759"/>
<feature type="domain" description="RING-type" evidence="3">
    <location>
        <begin position="9"/>
        <end position="37"/>
    </location>
</feature>
<keyword evidence="1" id="KW-0863">Zinc-finger</keyword>
<proteinExistence type="predicted"/>